<gene>
    <name evidence="2" type="ORF">DAEQUDRAFT_539189</name>
</gene>
<dbReference type="EMBL" id="KV429109">
    <property type="protein sequence ID" value="KZT65275.1"/>
    <property type="molecule type" value="Genomic_DNA"/>
</dbReference>
<sequence>MIQRVASEEATALSLDSRRGSMILYRLASDDTAPLPSPPPLRDHRSSFASSAGDSVLSLSYDSKYPASSVATSLRGFIPYAYDPDADFKAAVPDDDDYIYEPTYGDDARWWDGLSWRGVLNIAMLIGVTLCLLTLFICYPVVSFYRNDTLEHIAHDTHINSTGQYDLTIQSNARRYPLPFLEDPRFRP</sequence>
<dbReference type="OrthoDB" id="2799705at2759"/>
<dbReference type="STRING" id="1314783.A0A165M651"/>
<feature type="transmembrane region" description="Helical" evidence="1">
    <location>
        <begin position="119"/>
        <end position="142"/>
    </location>
</feature>
<dbReference type="Proteomes" id="UP000076727">
    <property type="component" value="Unassembled WGS sequence"/>
</dbReference>
<keyword evidence="3" id="KW-1185">Reference proteome</keyword>
<keyword evidence="1" id="KW-0472">Membrane</keyword>
<evidence type="ECO:0000313" key="2">
    <source>
        <dbReference type="EMBL" id="KZT65275.1"/>
    </source>
</evidence>
<proteinExistence type="predicted"/>
<protein>
    <recommendedName>
        <fullName evidence="4">Glycoside hydrolase family 16 protein</fullName>
    </recommendedName>
</protein>
<name>A0A165M651_9APHY</name>
<dbReference type="AlphaFoldDB" id="A0A165M651"/>
<keyword evidence="1" id="KW-0812">Transmembrane</keyword>
<reference evidence="2 3" key="1">
    <citation type="journal article" date="2016" name="Mol. Biol. Evol.">
        <title>Comparative Genomics of Early-Diverging Mushroom-Forming Fungi Provides Insights into the Origins of Lignocellulose Decay Capabilities.</title>
        <authorList>
            <person name="Nagy L.G."/>
            <person name="Riley R."/>
            <person name="Tritt A."/>
            <person name="Adam C."/>
            <person name="Daum C."/>
            <person name="Floudas D."/>
            <person name="Sun H."/>
            <person name="Yadav J.S."/>
            <person name="Pangilinan J."/>
            <person name="Larsson K.H."/>
            <person name="Matsuura K."/>
            <person name="Barry K."/>
            <person name="Labutti K."/>
            <person name="Kuo R."/>
            <person name="Ohm R.A."/>
            <person name="Bhattacharya S.S."/>
            <person name="Shirouzu T."/>
            <person name="Yoshinaga Y."/>
            <person name="Martin F.M."/>
            <person name="Grigoriev I.V."/>
            <person name="Hibbett D.S."/>
        </authorList>
    </citation>
    <scope>NUCLEOTIDE SEQUENCE [LARGE SCALE GENOMIC DNA]</scope>
    <source>
        <strain evidence="2 3">L-15889</strain>
    </source>
</reference>
<organism evidence="2 3">
    <name type="scientific">Daedalea quercina L-15889</name>
    <dbReference type="NCBI Taxonomy" id="1314783"/>
    <lineage>
        <taxon>Eukaryota</taxon>
        <taxon>Fungi</taxon>
        <taxon>Dikarya</taxon>
        <taxon>Basidiomycota</taxon>
        <taxon>Agaricomycotina</taxon>
        <taxon>Agaricomycetes</taxon>
        <taxon>Polyporales</taxon>
        <taxon>Fomitopsis</taxon>
    </lineage>
</organism>
<accession>A0A165M651</accession>
<evidence type="ECO:0008006" key="4">
    <source>
        <dbReference type="Google" id="ProtNLM"/>
    </source>
</evidence>
<evidence type="ECO:0000256" key="1">
    <source>
        <dbReference type="SAM" id="Phobius"/>
    </source>
</evidence>
<keyword evidence="1" id="KW-1133">Transmembrane helix</keyword>
<evidence type="ECO:0000313" key="3">
    <source>
        <dbReference type="Proteomes" id="UP000076727"/>
    </source>
</evidence>